<keyword evidence="2" id="KW-1133">Transmembrane helix</keyword>
<proteinExistence type="predicted"/>
<dbReference type="Proteomes" id="UP001470023">
    <property type="component" value="Unassembled WGS sequence"/>
</dbReference>
<feature type="region of interest" description="Disordered" evidence="1">
    <location>
        <begin position="167"/>
        <end position="256"/>
    </location>
</feature>
<keyword evidence="3" id="KW-0732">Signal</keyword>
<feature type="chain" id="PRO_5045295466" description="Gram-positive cocci surface proteins LPxTG domain-containing protein" evidence="3">
    <location>
        <begin position="28"/>
        <end position="288"/>
    </location>
</feature>
<evidence type="ECO:0000256" key="3">
    <source>
        <dbReference type="SAM" id="SignalP"/>
    </source>
</evidence>
<evidence type="ECO:0000313" key="5">
    <source>
        <dbReference type="Proteomes" id="UP001470023"/>
    </source>
</evidence>
<feature type="transmembrane region" description="Helical" evidence="2">
    <location>
        <begin position="261"/>
        <end position="283"/>
    </location>
</feature>
<name>A0ABV1U7K6_9ACTN</name>
<organism evidence="4 5">
    <name type="scientific">Streptomyces sp. 900105245</name>
    <dbReference type="NCBI Taxonomy" id="3154379"/>
    <lineage>
        <taxon>Bacteria</taxon>
        <taxon>Bacillati</taxon>
        <taxon>Actinomycetota</taxon>
        <taxon>Actinomycetes</taxon>
        <taxon>Kitasatosporales</taxon>
        <taxon>Streptomycetaceae</taxon>
        <taxon>Streptomyces</taxon>
    </lineage>
</organism>
<feature type="signal peptide" evidence="3">
    <location>
        <begin position="1"/>
        <end position="27"/>
    </location>
</feature>
<accession>A0ABV1U7K6</accession>
<gene>
    <name evidence="4" type="ORF">ABT272_18440</name>
</gene>
<protein>
    <recommendedName>
        <fullName evidence="6">Gram-positive cocci surface proteins LPxTG domain-containing protein</fullName>
    </recommendedName>
</protein>
<evidence type="ECO:0000256" key="2">
    <source>
        <dbReference type="SAM" id="Phobius"/>
    </source>
</evidence>
<keyword evidence="2" id="KW-0472">Membrane</keyword>
<keyword evidence="2" id="KW-0812">Transmembrane</keyword>
<evidence type="ECO:0000256" key="1">
    <source>
        <dbReference type="SAM" id="MobiDB-lite"/>
    </source>
</evidence>
<dbReference type="RefSeq" id="WP_352063980.1">
    <property type="nucleotide sequence ID" value="NZ_JBEPAZ010000014.1"/>
</dbReference>
<evidence type="ECO:0000313" key="4">
    <source>
        <dbReference type="EMBL" id="MER6429699.1"/>
    </source>
</evidence>
<reference evidence="4 5" key="1">
    <citation type="submission" date="2024-06" db="EMBL/GenBank/DDBJ databases">
        <title>The Natural Products Discovery Center: Release of the First 8490 Sequenced Strains for Exploring Actinobacteria Biosynthetic Diversity.</title>
        <authorList>
            <person name="Kalkreuter E."/>
            <person name="Kautsar S.A."/>
            <person name="Yang D."/>
            <person name="Bader C.D."/>
            <person name="Teijaro C.N."/>
            <person name="Fluegel L."/>
            <person name="Davis C.M."/>
            <person name="Simpson J.R."/>
            <person name="Lauterbach L."/>
            <person name="Steele A.D."/>
            <person name="Gui C."/>
            <person name="Meng S."/>
            <person name="Li G."/>
            <person name="Viehrig K."/>
            <person name="Ye F."/>
            <person name="Su P."/>
            <person name="Kiefer A.F."/>
            <person name="Nichols A."/>
            <person name="Cepeda A.J."/>
            <person name="Yan W."/>
            <person name="Fan B."/>
            <person name="Jiang Y."/>
            <person name="Adhikari A."/>
            <person name="Zheng C.-J."/>
            <person name="Schuster L."/>
            <person name="Cowan T.M."/>
            <person name="Smanski M.J."/>
            <person name="Chevrette M.G."/>
            <person name="De Carvalho L.P.S."/>
            <person name="Shen B."/>
        </authorList>
    </citation>
    <scope>NUCLEOTIDE SEQUENCE [LARGE SCALE GENOMIC DNA]</scope>
    <source>
        <strain evidence="4 5">NPDC001166</strain>
    </source>
</reference>
<sequence>MRLCLSTSLCVAAAAALVSVSPAAAHAAASPSCAAPGDRAFPLTTRIHGGPGSYEAGGDFGTWYLDLTNTTGRTCADIHPVVVLTDQERRLKPSQPRLEFYDGGRALPVTFESTDEQELVGVMDAAGFKGFTVPPGRTVTVKVRLSLASDAAPDQVTANAAVIQRRGEDGDWVGQSNDYRFGIDEDTEEPGQGEDEDGTREEGGGDEGGHDGSAEPSPVAPSGTARATPSGTAVPGTSLPVAVEAEEAGERARELARTGPGLAHGLFAAVTALLAVTGGAVLLSRRRR</sequence>
<keyword evidence="5" id="KW-1185">Reference proteome</keyword>
<evidence type="ECO:0008006" key="6">
    <source>
        <dbReference type="Google" id="ProtNLM"/>
    </source>
</evidence>
<feature type="compositionally biased region" description="Acidic residues" evidence="1">
    <location>
        <begin position="184"/>
        <end position="199"/>
    </location>
</feature>
<dbReference type="EMBL" id="JBEPAZ010000014">
    <property type="protein sequence ID" value="MER6429699.1"/>
    <property type="molecule type" value="Genomic_DNA"/>
</dbReference>
<feature type="compositionally biased region" description="Basic and acidic residues" evidence="1">
    <location>
        <begin position="200"/>
        <end position="213"/>
    </location>
</feature>
<comment type="caution">
    <text evidence="4">The sequence shown here is derived from an EMBL/GenBank/DDBJ whole genome shotgun (WGS) entry which is preliminary data.</text>
</comment>